<dbReference type="OrthoDB" id="2425774at2759"/>
<organism evidence="1 2">
    <name type="scientific">Rhizophagus irregularis (strain DAOM 197198w)</name>
    <name type="common">Glomus intraradices</name>
    <dbReference type="NCBI Taxonomy" id="1432141"/>
    <lineage>
        <taxon>Eukaryota</taxon>
        <taxon>Fungi</taxon>
        <taxon>Fungi incertae sedis</taxon>
        <taxon>Mucoromycota</taxon>
        <taxon>Glomeromycotina</taxon>
        <taxon>Glomeromycetes</taxon>
        <taxon>Glomerales</taxon>
        <taxon>Glomeraceae</taxon>
        <taxon>Rhizophagus</taxon>
    </lineage>
</organism>
<gene>
    <name evidence="1" type="ORF">RirG_113070</name>
</gene>
<sequence length="184" mass="21822">MSTIRKELVWAAIQKAYVLTDYNIHDDIDKRHKFRKRAILADKSLTKNEKLEGIKKLNKDYDSSKIRYNEGKRRFCEVCKENCLAKSYCEYCIRNYLKSKFSNWTSGNNDQIGLVERYKRWNSEKQQLKISKTTRKVILKKLENVEGAVGLMSTMLRVNSRSIRWKVCACNEKIGYKIKRIFTM</sequence>
<protein>
    <submittedName>
        <fullName evidence="1">Uncharacterized protein</fullName>
    </submittedName>
</protein>
<keyword evidence="2" id="KW-1185">Reference proteome</keyword>
<evidence type="ECO:0000313" key="2">
    <source>
        <dbReference type="Proteomes" id="UP000022910"/>
    </source>
</evidence>
<dbReference type="STRING" id="1432141.A0A015ML59"/>
<proteinExistence type="predicted"/>
<reference evidence="1 2" key="1">
    <citation type="submission" date="2014-02" db="EMBL/GenBank/DDBJ databases">
        <title>Single nucleus genome sequencing reveals high similarity among nuclei of an endomycorrhizal fungus.</title>
        <authorList>
            <person name="Lin K."/>
            <person name="Geurts R."/>
            <person name="Zhang Z."/>
            <person name="Limpens E."/>
            <person name="Saunders D.G."/>
            <person name="Mu D."/>
            <person name="Pang E."/>
            <person name="Cao H."/>
            <person name="Cha H."/>
            <person name="Lin T."/>
            <person name="Zhou Q."/>
            <person name="Shang Y."/>
            <person name="Li Y."/>
            <person name="Ivanov S."/>
            <person name="Sharma T."/>
            <person name="Velzen R.V."/>
            <person name="Ruijter N.D."/>
            <person name="Aanen D.K."/>
            <person name="Win J."/>
            <person name="Kamoun S."/>
            <person name="Bisseling T."/>
            <person name="Huang S."/>
        </authorList>
    </citation>
    <scope>NUCLEOTIDE SEQUENCE [LARGE SCALE GENOMIC DNA]</scope>
    <source>
        <strain evidence="2">DAOM197198w</strain>
    </source>
</reference>
<dbReference type="AlphaFoldDB" id="A0A015ML59"/>
<dbReference type="EMBL" id="JEMT01017676">
    <property type="protein sequence ID" value="EXX67578.1"/>
    <property type="molecule type" value="Genomic_DNA"/>
</dbReference>
<comment type="caution">
    <text evidence="1">The sequence shown here is derived from an EMBL/GenBank/DDBJ whole genome shotgun (WGS) entry which is preliminary data.</text>
</comment>
<name>A0A015ML59_RHIIW</name>
<evidence type="ECO:0000313" key="1">
    <source>
        <dbReference type="EMBL" id="EXX67578.1"/>
    </source>
</evidence>
<dbReference type="Proteomes" id="UP000022910">
    <property type="component" value="Unassembled WGS sequence"/>
</dbReference>
<dbReference type="HOGENOM" id="CLU_000288_7_27_1"/>
<accession>A0A015ML59</accession>